<dbReference type="KEGG" id="vcw:GJQ55_10240"/>
<dbReference type="AlphaFoldDB" id="A0A9X7YQ98"/>
<feature type="transmembrane region" description="Helical" evidence="1">
    <location>
        <begin position="102"/>
        <end position="122"/>
    </location>
</feature>
<sequence length="293" mass="32755">MSSLLFALLFILAGLLPAVWLVLVPALEAWQSQGWDGLAYLPVRPDQLLFVALLLLLFGGIGSGLLYLFWTTGRADVQQRELLQNGPPAGASIASIQQHGSWLFGWLGGLLLVVSVPLWWFLPQALAQQQYGRLLLVLIPVGGLWLCWRAFTLWRRFQRIGATPLVAEALPGRVGGALSGWFRCPPGRFRQPPAATLRCLEMVQSGPADRRRTEFFLRWQHQQTAVVQRGRVQMSFLIPLSCMPTGDSQQGRIHWELSCGGVLEQPDGEHTEFFRSWRVPVLPVLQASSIKRT</sequence>
<keyword evidence="1" id="KW-0812">Transmembrane</keyword>
<feature type="transmembrane region" description="Helical" evidence="1">
    <location>
        <begin position="134"/>
        <end position="151"/>
    </location>
</feature>
<dbReference type="RefSeq" id="WP_228344883.1">
    <property type="nucleotide sequence ID" value="NZ_CP046056.1"/>
</dbReference>
<proteinExistence type="predicted"/>
<evidence type="ECO:0000313" key="3">
    <source>
        <dbReference type="Proteomes" id="UP000596074"/>
    </source>
</evidence>
<protein>
    <submittedName>
        <fullName evidence="2">Uncharacterized protein</fullName>
    </submittedName>
</protein>
<evidence type="ECO:0000256" key="1">
    <source>
        <dbReference type="SAM" id="Phobius"/>
    </source>
</evidence>
<accession>A0A9X7YQ98</accession>
<name>A0A9X7YQ98_9GAMM</name>
<feature type="transmembrane region" description="Helical" evidence="1">
    <location>
        <begin position="48"/>
        <end position="70"/>
    </location>
</feature>
<evidence type="ECO:0000313" key="2">
    <source>
        <dbReference type="EMBL" id="QQD24822.1"/>
    </source>
</evidence>
<organism evidence="2 3">
    <name type="scientific">Venatoribacter cucullus</name>
    <dbReference type="NCBI Taxonomy" id="2661630"/>
    <lineage>
        <taxon>Bacteria</taxon>
        <taxon>Pseudomonadati</taxon>
        <taxon>Pseudomonadota</taxon>
        <taxon>Gammaproteobacteria</taxon>
        <taxon>Oceanospirillales</taxon>
        <taxon>Oceanospirillaceae</taxon>
        <taxon>Venatoribacter</taxon>
    </lineage>
</organism>
<keyword evidence="1" id="KW-0472">Membrane</keyword>
<keyword evidence="3" id="KW-1185">Reference proteome</keyword>
<gene>
    <name evidence="2" type="ORF">GJQ55_10240</name>
</gene>
<dbReference type="EMBL" id="CP046056">
    <property type="protein sequence ID" value="QQD24822.1"/>
    <property type="molecule type" value="Genomic_DNA"/>
</dbReference>
<reference evidence="2 3" key="1">
    <citation type="submission" date="2019-11" db="EMBL/GenBank/DDBJ databases">
        <title>Venatorbacter sp. nov. a predator of Campylobacter and other Gram-negative bacteria.</title>
        <authorList>
            <person name="Saeedi A."/>
            <person name="Cummings N.J."/>
            <person name="Connerton I.F."/>
            <person name="Connerton P.L."/>
        </authorList>
    </citation>
    <scope>NUCLEOTIDE SEQUENCE [LARGE SCALE GENOMIC DNA]</scope>
    <source>
        <strain evidence="2">XL5</strain>
    </source>
</reference>
<dbReference type="Proteomes" id="UP000596074">
    <property type="component" value="Chromosome"/>
</dbReference>
<keyword evidence="1" id="KW-1133">Transmembrane helix</keyword>